<dbReference type="PANTHER" id="PTHR46910">
    <property type="entry name" value="TRANSCRIPTION FACTOR PDR1"/>
    <property type="match status" value="1"/>
</dbReference>
<dbReference type="SUPFAM" id="SSF57701">
    <property type="entry name" value="Zn2/Cys6 DNA-binding domain"/>
    <property type="match status" value="1"/>
</dbReference>
<protein>
    <recommendedName>
        <fullName evidence="4">Zn(2)-C6 fungal-type domain-containing protein</fullName>
    </recommendedName>
</protein>
<dbReference type="InterPro" id="IPR007219">
    <property type="entry name" value="XnlR_reg_dom"/>
</dbReference>
<evidence type="ECO:0000259" key="4">
    <source>
        <dbReference type="SMART" id="SM00066"/>
    </source>
</evidence>
<organism evidence="5 6">
    <name type="scientific">Fusarium irregulare</name>
    <dbReference type="NCBI Taxonomy" id="2494466"/>
    <lineage>
        <taxon>Eukaryota</taxon>
        <taxon>Fungi</taxon>
        <taxon>Dikarya</taxon>
        <taxon>Ascomycota</taxon>
        <taxon>Pezizomycotina</taxon>
        <taxon>Sordariomycetes</taxon>
        <taxon>Hypocreomycetidae</taxon>
        <taxon>Hypocreales</taxon>
        <taxon>Nectriaceae</taxon>
        <taxon>Fusarium</taxon>
        <taxon>Fusarium incarnatum-equiseti species complex</taxon>
    </lineage>
</organism>
<dbReference type="GO" id="GO:0000981">
    <property type="term" value="F:DNA-binding transcription factor activity, RNA polymerase II-specific"/>
    <property type="evidence" value="ECO:0007669"/>
    <property type="project" value="InterPro"/>
</dbReference>
<dbReference type="CDD" id="cd00067">
    <property type="entry name" value="GAL4"/>
    <property type="match status" value="1"/>
</dbReference>
<feature type="compositionally biased region" description="Basic residues" evidence="3">
    <location>
        <begin position="53"/>
        <end position="64"/>
    </location>
</feature>
<gene>
    <name evidence="5" type="ORF">NW766_009801</name>
</gene>
<dbReference type="Gene3D" id="4.10.240.10">
    <property type="entry name" value="Zn(2)-C6 fungal-type DNA-binding domain"/>
    <property type="match status" value="1"/>
</dbReference>
<dbReference type="Pfam" id="PF04082">
    <property type="entry name" value="Fungal_trans"/>
    <property type="match status" value="1"/>
</dbReference>
<dbReference type="EMBL" id="JAPDHF010000016">
    <property type="protein sequence ID" value="KAJ4007986.1"/>
    <property type="molecule type" value="Genomic_DNA"/>
</dbReference>
<evidence type="ECO:0000256" key="2">
    <source>
        <dbReference type="ARBA" id="ARBA00023242"/>
    </source>
</evidence>
<proteinExistence type="predicted"/>
<dbReference type="SMART" id="SM00066">
    <property type="entry name" value="GAL4"/>
    <property type="match status" value="1"/>
</dbReference>
<feature type="region of interest" description="Disordered" evidence="3">
    <location>
        <begin position="53"/>
        <end position="76"/>
    </location>
</feature>
<evidence type="ECO:0000256" key="3">
    <source>
        <dbReference type="SAM" id="MobiDB-lite"/>
    </source>
</evidence>
<feature type="domain" description="Zn(2)-C6 fungal-type" evidence="4">
    <location>
        <begin position="9"/>
        <end position="60"/>
    </location>
</feature>
<keyword evidence="2" id="KW-0539">Nucleus</keyword>
<dbReference type="PANTHER" id="PTHR46910:SF18">
    <property type="entry name" value="ZN(II)2CYS6 TRANSCRIPTION FACTOR (EUROFUNG)"/>
    <property type="match status" value="1"/>
</dbReference>
<comment type="caution">
    <text evidence="5">The sequence shown here is derived from an EMBL/GenBank/DDBJ whole genome shotgun (WGS) entry which is preliminary data.</text>
</comment>
<keyword evidence="1" id="KW-0479">Metal-binding</keyword>
<sequence length="545" mass="60979">MSSNGTRARRVTQACDFCHRRGLKCKPAENASSDGQSSCRTCIEFGEQCTRNRQTKKRGTKRRNANPSSGTNRVIEGSPLGSGVLISLEARKVKTELLNVYLDTVHPMFPLFCERELWVGWRDGSFPATPSDYMNLVCMCALGALHANNRALFSDGNPTSETSTLAQAYLSEAETLVASCDETTGPIELIRSYGFLALVGAQRGDSVLLHKYLGLFHTISSRTNFHDEANWAAEISDCEREVRRRLWWAMYRLEVHTACMFGTTIRCSETQCDVGYPSGLHHPAFVPGRDGQFEDWFSGWNLTTDLYRLLEHAVLSLRFRRRKQESILQDYYGPDISQIMSRLSELQGQILPQFESVASRSSDSGRNRCGFQTCNILCTIHLARMMVSLANQQGVQSVCQAARDMMGNMNSIPHEYIRATGSPLLQQLAGVGHMLLSTAKKDEATGSHYHDFREAITLIVDFLARFSEFSPLASDAKTRICAELREFGEHVQSLDTASAIERDESTDEIFDPMSYLDLAILDGSFDDQDFMNANLLKGLAWQDLG</sequence>
<dbReference type="AlphaFoldDB" id="A0A9W8PIL4"/>
<dbReference type="Proteomes" id="UP001152130">
    <property type="component" value="Unassembled WGS sequence"/>
</dbReference>
<dbReference type="GO" id="GO:0003677">
    <property type="term" value="F:DNA binding"/>
    <property type="evidence" value="ECO:0007669"/>
    <property type="project" value="InterPro"/>
</dbReference>
<dbReference type="CDD" id="cd12148">
    <property type="entry name" value="fungal_TF_MHR"/>
    <property type="match status" value="1"/>
</dbReference>
<accession>A0A9W8PIL4</accession>
<evidence type="ECO:0000313" key="5">
    <source>
        <dbReference type="EMBL" id="KAJ4007986.1"/>
    </source>
</evidence>
<keyword evidence="6" id="KW-1185">Reference proteome</keyword>
<dbReference type="InterPro" id="IPR001138">
    <property type="entry name" value="Zn2Cys6_DnaBD"/>
</dbReference>
<name>A0A9W8PIL4_9HYPO</name>
<evidence type="ECO:0000256" key="1">
    <source>
        <dbReference type="ARBA" id="ARBA00022723"/>
    </source>
</evidence>
<reference evidence="5" key="1">
    <citation type="submission" date="2022-10" db="EMBL/GenBank/DDBJ databases">
        <title>Fusarium specimens isolated from Avocado Roots.</title>
        <authorList>
            <person name="Stajich J."/>
            <person name="Roper C."/>
            <person name="Heimlech-Rivalta G."/>
        </authorList>
    </citation>
    <scope>NUCLEOTIDE SEQUENCE</scope>
    <source>
        <strain evidence="5">CF00143</strain>
    </source>
</reference>
<dbReference type="GO" id="GO:0008270">
    <property type="term" value="F:zinc ion binding"/>
    <property type="evidence" value="ECO:0007669"/>
    <property type="project" value="InterPro"/>
</dbReference>
<dbReference type="InterPro" id="IPR050987">
    <property type="entry name" value="AtrR-like"/>
</dbReference>
<dbReference type="GO" id="GO:0006351">
    <property type="term" value="P:DNA-templated transcription"/>
    <property type="evidence" value="ECO:0007669"/>
    <property type="project" value="InterPro"/>
</dbReference>
<evidence type="ECO:0000313" key="6">
    <source>
        <dbReference type="Proteomes" id="UP001152130"/>
    </source>
</evidence>
<dbReference type="InterPro" id="IPR036864">
    <property type="entry name" value="Zn2-C6_fun-type_DNA-bd_sf"/>
</dbReference>